<keyword evidence="1" id="KW-0677">Repeat</keyword>
<dbReference type="Pfam" id="PF12796">
    <property type="entry name" value="Ank_2"/>
    <property type="match status" value="1"/>
</dbReference>
<dbReference type="InterPro" id="IPR036770">
    <property type="entry name" value="Ankyrin_rpt-contain_sf"/>
</dbReference>
<dbReference type="GeneID" id="81353474"/>
<evidence type="ECO:0000313" key="5">
    <source>
        <dbReference type="EMBL" id="KAJ5111466.1"/>
    </source>
</evidence>
<feature type="region of interest" description="Disordered" evidence="4">
    <location>
        <begin position="191"/>
        <end position="223"/>
    </location>
</feature>
<dbReference type="OrthoDB" id="20872at2759"/>
<dbReference type="Gene3D" id="1.25.40.20">
    <property type="entry name" value="Ankyrin repeat-containing domain"/>
    <property type="match status" value="1"/>
</dbReference>
<dbReference type="PANTHER" id="PTHR24198">
    <property type="entry name" value="ANKYRIN REPEAT AND PROTEIN KINASE DOMAIN-CONTAINING PROTEIN"/>
    <property type="match status" value="1"/>
</dbReference>
<dbReference type="EMBL" id="JAPQKI010000002">
    <property type="protein sequence ID" value="KAJ5111466.1"/>
    <property type="molecule type" value="Genomic_DNA"/>
</dbReference>
<evidence type="ECO:0008006" key="7">
    <source>
        <dbReference type="Google" id="ProtNLM"/>
    </source>
</evidence>
<evidence type="ECO:0000256" key="3">
    <source>
        <dbReference type="PROSITE-ProRule" id="PRU00023"/>
    </source>
</evidence>
<reference evidence="5" key="2">
    <citation type="journal article" date="2023" name="IMA Fungus">
        <title>Comparative genomic study of the Penicillium genus elucidates a diverse pangenome and 15 lateral gene transfer events.</title>
        <authorList>
            <person name="Petersen C."/>
            <person name="Sorensen T."/>
            <person name="Nielsen M.R."/>
            <person name="Sondergaard T.E."/>
            <person name="Sorensen J.L."/>
            <person name="Fitzpatrick D.A."/>
            <person name="Frisvad J.C."/>
            <person name="Nielsen K.L."/>
        </authorList>
    </citation>
    <scope>NUCLEOTIDE SEQUENCE</scope>
    <source>
        <strain evidence="5">IBT 30761</strain>
    </source>
</reference>
<evidence type="ECO:0000256" key="2">
    <source>
        <dbReference type="ARBA" id="ARBA00023043"/>
    </source>
</evidence>
<comment type="caution">
    <text evidence="5">The sequence shown here is derived from an EMBL/GenBank/DDBJ whole genome shotgun (WGS) entry which is preliminary data.</text>
</comment>
<gene>
    <name evidence="5" type="ORF">N7532_002001</name>
</gene>
<name>A0A9W9KMY7_9EURO</name>
<feature type="repeat" description="ANK" evidence="3">
    <location>
        <begin position="95"/>
        <end position="128"/>
    </location>
</feature>
<evidence type="ECO:0000256" key="1">
    <source>
        <dbReference type="ARBA" id="ARBA00022737"/>
    </source>
</evidence>
<feature type="compositionally biased region" description="Polar residues" evidence="4">
    <location>
        <begin position="193"/>
        <end position="217"/>
    </location>
</feature>
<keyword evidence="2 3" id="KW-0040">ANK repeat</keyword>
<dbReference type="PROSITE" id="PS50088">
    <property type="entry name" value="ANK_REPEAT"/>
    <property type="match status" value="1"/>
</dbReference>
<keyword evidence="6" id="KW-1185">Reference proteome</keyword>
<evidence type="ECO:0000256" key="4">
    <source>
        <dbReference type="SAM" id="MobiDB-lite"/>
    </source>
</evidence>
<dbReference type="RefSeq" id="XP_056479536.1">
    <property type="nucleotide sequence ID" value="XM_056614495.1"/>
</dbReference>
<protein>
    <recommendedName>
        <fullName evidence="7">F-box domain-containing protein</fullName>
    </recommendedName>
</protein>
<dbReference type="SMART" id="SM00248">
    <property type="entry name" value="ANK"/>
    <property type="match status" value="4"/>
</dbReference>
<accession>A0A9W9KMY7</accession>
<dbReference type="InterPro" id="IPR002110">
    <property type="entry name" value="Ankyrin_rpt"/>
</dbReference>
<evidence type="ECO:0000313" key="6">
    <source>
        <dbReference type="Proteomes" id="UP001149074"/>
    </source>
</evidence>
<proteinExistence type="predicted"/>
<sequence length="223" mass="24016">MADDSDDHRCSLGHLPKEIVLQIAGYLDLPALNAFAQLNHSTLALLTSSLFKLDAKLFSQALCWAAIHNNLTTASKSIAAGADVTTVTDQDDLIKGCTPLMLAAYHGSLTVLTLLLAQFDTNPNSRDRKYIRPPITWAVKHGHAGVARALLKDERTDPNLQDKFGDTALMTAVTLRPDMIPVLLSGNRVDPRVSNTQGATALSRASQKALKSTSSSPPIYDLS</sequence>
<reference evidence="5" key="1">
    <citation type="submission" date="2022-11" db="EMBL/GenBank/DDBJ databases">
        <authorList>
            <person name="Petersen C."/>
        </authorList>
    </citation>
    <scope>NUCLEOTIDE SEQUENCE</scope>
    <source>
        <strain evidence="5">IBT 30761</strain>
    </source>
</reference>
<organism evidence="5 6">
    <name type="scientific">Penicillium argentinense</name>
    <dbReference type="NCBI Taxonomy" id="1131581"/>
    <lineage>
        <taxon>Eukaryota</taxon>
        <taxon>Fungi</taxon>
        <taxon>Dikarya</taxon>
        <taxon>Ascomycota</taxon>
        <taxon>Pezizomycotina</taxon>
        <taxon>Eurotiomycetes</taxon>
        <taxon>Eurotiomycetidae</taxon>
        <taxon>Eurotiales</taxon>
        <taxon>Aspergillaceae</taxon>
        <taxon>Penicillium</taxon>
    </lineage>
</organism>
<dbReference type="SUPFAM" id="SSF48403">
    <property type="entry name" value="Ankyrin repeat"/>
    <property type="match status" value="1"/>
</dbReference>
<dbReference type="AlphaFoldDB" id="A0A9W9KMY7"/>
<dbReference type="PANTHER" id="PTHR24198:SF165">
    <property type="entry name" value="ANKYRIN REPEAT-CONTAINING PROTEIN-RELATED"/>
    <property type="match status" value="1"/>
</dbReference>
<dbReference type="Proteomes" id="UP001149074">
    <property type="component" value="Unassembled WGS sequence"/>
</dbReference>